<feature type="non-terminal residue" evidence="2">
    <location>
        <position position="114"/>
    </location>
</feature>
<proteinExistence type="predicted"/>
<reference evidence="2" key="1">
    <citation type="submission" date="2022-03" db="EMBL/GenBank/DDBJ databases">
        <authorList>
            <person name="Martin C."/>
        </authorList>
    </citation>
    <scope>NUCLEOTIDE SEQUENCE</scope>
</reference>
<feature type="region of interest" description="Disordered" evidence="1">
    <location>
        <begin position="1"/>
        <end position="27"/>
    </location>
</feature>
<comment type="caution">
    <text evidence="2">The sequence shown here is derived from an EMBL/GenBank/DDBJ whole genome shotgun (WGS) entry which is preliminary data.</text>
</comment>
<dbReference type="Proteomes" id="UP000749559">
    <property type="component" value="Unassembled WGS sequence"/>
</dbReference>
<feature type="compositionally biased region" description="Polar residues" evidence="1">
    <location>
        <begin position="11"/>
        <end position="21"/>
    </location>
</feature>
<evidence type="ECO:0000313" key="2">
    <source>
        <dbReference type="EMBL" id="CAH1795294.1"/>
    </source>
</evidence>
<feature type="region of interest" description="Disordered" evidence="1">
    <location>
        <begin position="95"/>
        <end position="114"/>
    </location>
</feature>
<feature type="non-terminal residue" evidence="2">
    <location>
        <position position="1"/>
    </location>
</feature>
<evidence type="ECO:0000256" key="1">
    <source>
        <dbReference type="SAM" id="MobiDB-lite"/>
    </source>
</evidence>
<accession>A0A8S4PPB3</accession>
<dbReference type="AlphaFoldDB" id="A0A8S4PPB3"/>
<feature type="compositionally biased region" description="Basic and acidic residues" evidence="1">
    <location>
        <begin position="1"/>
        <end position="10"/>
    </location>
</feature>
<dbReference type="EMBL" id="CAIIXF020000009">
    <property type="protein sequence ID" value="CAH1795294.1"/>
    <property type="molecule type" value="Genomic_DNA"/>
</dbReference>
<organism evidence="2 3">
    <name type="scientific">Owenia fusiformis</name>
    <name type="common">Polychaete worm</name>
    <dbReference type="NCBI Taxonomy" id="6347"/>
    <lineage>
        <taxon>Eukaryota</taxon>
        <taxon>Metazoa</taxon>
        <taxon>Spiralia</taxon>
        <taxon>Lophotrochozoa</taxon>
        <taxon>Annelida</taxon>
        <taxon>Polychaeta</taxon>
        <taxon>Sedentaria</taxon>
        <taxon>Canalipalpata</taxon>
        <taxon>Sabellida</taxon>
        <taxon>Oweniida</taxon>
        <taxon>Oweniidae</taxon>
        <taxon>Owenia</taxon>
    </lineage>
</organism>
<gene>
    <name evidence="2" type="ORF">OFUS_LOCUS19856</name>
</gene>
<feature type="compositionally biased region" description="Basic and acidic residues" evidence="1">
    <location>
        <begin position="105"/>
        <end position="114"/>
    </location>
</feature>
<protein>
    <submittedName>
        <fullName evidence="2">Uncharacterized protein</fullName>
    </submittedName>
</protein>
<evidence type="ECO:0000313" key="3">
    <source>
        <dbReference type="Proteomes" id="UP000749559"/>
    </source>
</evidence>
<sequence length="114" mass="12924">KTRGFPRTDNDSLFNNKSSVADTGFTHIPGINGSWTRSQGNVAIKSVIRQTPNYLAMNPYAQYKDLDDNDNVFPDMEKPPDPVYQELPAYINGRDKMTTAQLEPPRQRTPHDLD</sequence>
<name>A0A8S4PPB3_OWEFU</name>
<keyword evidence="3" id="KW-1185">Reference proteome</keyword>